<keyword evidence="2" id="KW-1185">Reference proteome</keyword>
<proteinExistence type="predicted"/>
<name>A0A1H7VQN3_9RHOB</name>
<protein>
    <submittedName>
        <fullName evidence="1">Uncharacterized protein</fullName>
    </submittedName>
</protein>
<gene>
    <name evidence="1" type="ORF">SAMN05443999_1132</name>
</gene>
<dbReference type="EMBL" id="FOAG01000013">
    <property type="protein sequence ID" value="SEM11098.1"/>
    <property type="molecule type" value="Genomic_DNA"/>
</dbReference>
<dbReference type="STRING" id="1287727.SAMN05443999_1132"/>
<sequence length="193" mass="21177">MWLSYCYLIVGMGVPVMGGEAAIVSDSRVSVKNYCHAEIIASPDVIKNIGELNPAENRKQRLALNRLRNHFHWDDWAINPSGFSRPHHEIDSVPRSTIHLEFYRSAEVCQKLNLAATEHDSSGTIPSVLKLRANYEINGVAVRPDTIVKGCAAESDVCLRLQSAHFLRNFDGADSGLIGLSGELQRNAPAGAV</sequence>
<accession>A0A1H7VQN3</accession>
<dbReference type="AlphaFoldDB" id="A0A1H7VQN3"/>
<organism evidence="1 2">
    <name type="scientific">Roseovarius azorensis</name>
    <dbReference type="NCBI Taxonomy" id="1287727"/>
    <lineage>
        <taxon>Bacteria</taxon>
        <taxon>Pseudomonadati</taxon>
        <taxon>Pseudomonadota</taxon>
        <taxon>Alphaproteobacteria</taxon>
        <taxon>Rhodobacterales</taxon>
        <taxon>Roseobacteraceae</taxon>
        <taxon>Roseovarius</taxon>
    </lineage>
</organism>
<dbReference type="Proteomes" id="UP000199582">
    <property type="component" value="Unassembled WGS sequence"/>
</dbReference>
<evidence type="ECO:0000313" key="1">
    <source>
        <dbReference type="EMBL" id="SEM11098.1"/>
    </source>
</evidence>
<evidence type="ECO:0000313" key="2">
    <source>
        <dbReference type="Proteomes" id="UP000199582"/>
    </source>
</evidence>
<reference evidence="1 2" key="1">
    <citation type="submission" date="2016-10" db="EMBL/GenBank/DDBJ databases">
        <authorList>
            <person name="de Groot N.N."/>
        </authorList>
    </citation>
    <scope>NUCLEOTIDE SEQUENCE [LARGE SCALE GENOMIC DNA]</scope>
    <source>
        <strain evidence="1 2">DSM 100674</strain>
    </source>
</reference>